<dbReference type="InterPro" id="IPR011624">
    <property type="entry name" value="Metal-dep_PHydrolase_7TM_extra"/>
</dbReference>
<accession>A0A164P6M3</accession>
<dbReference type="InterPro" id="IPR052722">
    <property type="entry name" value="PgpH_phosphodiesterase"/>
</dbReference>
<feature type="transmembrane region" description="Helical" evidence="1">
    <location>
        <begin position="431"/>
        <end position="451"/>
    </location>
</feature>
<feature type="transmembrane region" description="Helical" evidence="1">
    <location>
        <begin position="312"/>
        <end position="328"/>
    </location>
</feature>
<dbReference type="Proteomes" id="UP000076482">
    <property type="component" value="Unassembled WGS sequence"/>
</dbReference>
<dbReference type="CDD" id="cd00077">
    <property type="entry name" value="HDc"/>
    <property type="match status" value="1"/>
</dbReference>
<feature type="transmembrane region" description="Helical" evidence="1">
    <location>
        <begin position="400"/>
        <end position="419"/>
    </location>
</feature>
<dbReference type="Gene3D" id="1.10.3210.10">
    <property type="entry name" value="Hypothetical protein af1432"/>
    <property type="match status" value="1"/>
</dbReference>
<dbReference type="RefSeq" id="WP_063260946.1">
    <property type="nucleotide sequence ID" value="NZ_LJKE01000043.1"/>
</dbReference>
<gene>
    <name evidence="3" type="ORF">B4088_2448</name>
</gene>
<dbReference type="InterPro" id="IPR006675">
    <property type="entry name" value="HDIG_dom"/>
</dbReference>
<evidence type="ECO:0000313" key="4">
    <source>
        <dbReference type="Proteomes" id="UP000076482"/>
    </source>
</evidence>
<feature type="transmembrane region" description="Helical" evidence="1">
    <location>
        <begin position="335"/>
        <end position="352"/>
    </location>
</feature>
<dbReference type="InterPro" id="IPR003607">
    <property type="entry name" value="HD/PDEase_dom"/>
</dbReference>
<dbReference type="PANTHER" id="PTHR36442:SF1">
    <property type="entry name" value="CYCLIC-DI-AMP PHOSPHODIESTERASE PGPH"/>
    <property type="match status" value="1"/>
</dbReference>
<dbReference type="PANTHER" id="PTHR36442">
    <property type="entry name" value="CYCLIC-DI-AMP PHOSPHODIESTERASE PGPH"/>
    <property type="match status" value="1"/>
</dbReference>
<keyword evidence="1" id="KW-0472">Membrane</keyword>
<organism evidence="3 4">
    <name type="scientific">Bacillus cereus</name>
    <dbReference type="NCBI Taxonomy" id="1396"/>
    <lineage>
        <taxon>Bacteria</taxon>
        <taxon>Bacillati</taxon>
        <taxon>Bacillota</taxon>
        <taxon>Bacilli</taxon>
        <taxon>Bacillales</taxon>
        <taxon>Bacillaceae</taxon>
        <taxon>Bacillus</taxon>
        <taxon>Bacillus cereus group</taxon>
    </lineage>
</organism>
<dbReference type="SMART" id="SM00471">
    <property type="entry name" value="HDc"/>
    <property type="match status" value="1"/>
</dbReference>
<dbReference type="Pfam" id="PF07697">
    <property type="entry name" value="7TMR-HDED"/>
    <property type="match status" value="1"/>
</dbReference>
<feature type="transmembrane region" description="Helical" evidence="1">
    <location>
        <begin position="358"/>
        <end position="388"/>
    </location>
</feature>
<dbReference type="Pfam" id="PF07698">
    <property type="entry name" value="7TM-7TMR_HD"/>
    <property type="match status" value="1"/>
</dbReference>
<dbReference type="Pfam" id="PF01966">
    <property type="entry name" value="HD"/>
    <property type="match status" value="1"/>
</dbReference>
<dbReference type="GO" id="GO:0016787">
    <property type="term" value="F:hydrolase activity"/>
    <property type="evidence" value="ECO:0007669"/>
    <property type="project" value="UniProtKB-KW"/>
</dbReference>
<dbReference type="PATRIC" id="fig|1396.535.peg.4409"/>
<keyword evidence="1" id="KW-0812">Transmembrane</keyword>
<sequence>MFRPIFKRGNAVVFFLFVLLVPFLYQPHSFFFERLKVGDVSDRSYYATQDMKYIDQVATEQARKEKEDSIEPIYKKNESVEQEMMDQVKSFFSSVKEFKTKSEELNASINALPNNDANQNLIKELDQQKKNLSSGIKNPFDLKPEEITEITKMKADDIQRLQEMFVRELHRLYRGSITDKDLALKQSELINNANFYYFFSDATVSPLLQHVSAKMKPNFLFDAEQTKLAKQKARGSVEEMYKAVKKGERIVATGEVLDAGQYQKIEQLGLNKQFTKDTWFTYAPFVLLIATLMYACFYVYAKNIFFNFRHFAFMYSSVAIVLGVHNFVKDTSFSFLSFIPAFCLLYLVHIFWKRHVMLLMSLFSGILMCMGDFLSLTVMIFSGVYLFVTFPKRFKIKDMFFSSIFLGITLVVTDIILYYTVESDIHFDASFAYFPSVFIGSLFAVGFIPILEKTLDMVTSIRLYELTDDDHPLLVRLLREADGTYTHSVMVRNLCEIAADAIGNIDKLLLRVGAMFHDVGKLKNPSLFSENVRSEASPHDDMDPIESAQVIRAHVQDGLDLCRKHNVPNSIIRLIESHHGDALLYQFYQKAKQENPDVTEEQFRYPHPAPKTKEQGILMLADSVEAYSRRLMKKPKEEILSCIEKFIYDKMTQGILSNCDLTISEIEKIKDAFLHHYSNLVHERTAYPKRKNS</sequence>
<keyword evidence="3" id="KW-0378">Hydrolase</keyword>
<comment type="caution">
    <text evidence="3">The sequence shown here is derived from an EMBL/GenBank/DDBJ whole genome shotgun (WGS) entry which is preliminary data.</text>
</comment>
<feature type="transmembrane region" description="Helical" evidence="1">
    <location>
        <begin position="6"/>
        <end position="25"/>
    </location>
</feature>
<proteinExistence type="predicted"/>
<feature type="transmembrane region" description="Helical" evidence="1">
    <location>
        <begin position="279"/>
        <end position="300"/>
    </location>
</feature>
<dbReference type="AlphaFoldDB" id="A0A164P6M3"/>
<protein>
    <submittedName>
        <fullName evidence="3">Membrane protein containing HD superfamily hydrolase domain</fullName>
    </submittedName>
</protein>
<keyword evidence="1" id="KW-1133">Transmembrane helix</keyword>
<feature type="domain" description="HD/PDEase" evidence="2">
    <location>
        <begin position="480"/>
        <end position="636"/>
    </location>
</feature>
<dbReference type="SUPFAM" id="SSF109604">
    <property type="entry name" value="HD-domain/PDEase-like"/>
    <property type="match status" value="1"/>
</dbReference>
<dbReference type="EMBL" id="LJKE01000043">
    <property type="protein sequence ID" value="KZD66332.1"/>
    <property type="molecule type" value="Genomic_DNA"/>
</dbReference>
<name>A0A164P6M3_BACCE</name>
<reference evidence="3 4" key="1">
    <citation type="submission" date="2015-09" db="EMBL/GenBank/DDBJ databases">
        <title>Bacillus cereus food isolates.</title>
        <authorList>
            <person name="Boekhorst J."/>
        </authorList>
    </citation>
    <scope>NUCLEOTIDE SEQUENCE [LARGE SCALE GENOMIC DNA]</scope>
    <source>
        <strain evidence="3 4">B4088</strain>
    </source>
</reference>
<evidence type="ECO:0000313" key="3">
    <source>
        <dbReference type="EMBL" id="KZD66332.1"/>
    </source>
</evidence>
<dbReference type="InterPro" id="IPR011621">
    <property type="entry name" value="Metal-dep_PHydrolase_7TM_intra"/>
</dbReference>
<dbReference type="InterPro" id="IPR006674">
    <property type="entry name" value="HD_domain"/>
</dbReference>
<dbReference type="NCBIfam" id="TIGR00277">
    <property type="entry name" value="HDIG"/>
    <property type="match status" value="1"/>
</dbReference>
<evidence type="ECO:0000256" key="1">
    <source>
        <dbReference type="SAM" id="Phobius"/>
    </source>
</evidence>
<evidence type="ECO:0000259" key="2">
    <source>
        <dbReference type="SMART" id="SM00471"/>
    </source>
</evidence>